<sequence length="197" mass="23051">MKKIDQLDALLQRGNGYILISDALALDISAPYVYDFVAKRSLCRVASGLYKSDDAWEDELYAISILNQRVCFSHETALFLNELMEREPFEITVSAPRGYNASHLRKRKIRVFQLREEQYLIGKTSLETPRGHRVAAYDKERAICDLLRNKVNTDIQIFQTAFRLYVERTDKNIPLLMRYANAFNLEKEMRKYMEVLL</sequence>
<organism evidence="1 2">
    <name type="scientific">Trichococcus flocculiformis</name>
    <dbReference type="NCBI Taxonomy" id="82803"/>
    <lineage>
        <taxon>Bacteria</taxon>
        <taxon>Bacillati</taxon>
        <taxon>Bacillota</taxon>
        <taxon>Bacilli</taxon>
        <taxon>Lactobacillales</taxon>
        <taxon>Carnobacteriaceae</taxon>
        <taxon>Trichococcus</taxon>
    </lineage>
</organism>
<gene>
    <name evidence="1" type="ORF">GX662_07320</name>
</gene>
<dbReference type="RefSeq" id="WP_276646164.1">
    <property type="nucleotide sequence ID" value="NZ_JAAZCD010000165.1"/>
</dbReference>
<evidence type="ECO:0000313" key="2">
    <source>
        <dbReference type="Proteomes" id="UP000589373"/>
    </source>
</evidence>
<reference evidence="1 2" key="1">
    <citation type="journal article" date="2020" name="Biotechnol. Biofuels">
        <title>New insights from the biogas microbiome by comprehensive genome-resolved metagenomics of nearly 1600 species originating from multiple anaerobic digesters.</title>
        <authorList>
            <person name="Campanaro S."/>
            <person name="Treu L."/>
            <person name="Rodriguez-R L.M."/>
            <person name="Kovalovszki A."/>
            <person name="Ziels R.M."/>
            <person name="Maus I."/>
            <person name="Zhu X."/>
            <person name="Kougias P.G."/>
            <person name="Basile A."/>
            <person name="Luo G."/>
            <person name="Schluter A."/>
            <person name="Konstantinidis K.T."/>
            <person name="Angelidaki I."/>
        </authorList>
    </citation>
    <scope>NUCLEOTIDE SEQUENCE [LARGE SCALE GENOMIC DNA]</scope>
    <source>
        <strain evidence="1">AS07pgkLD_105</strain>
    </source>
</reference>
<name>A0A847D6E9_9LACT</name>
<accession>A0A847D6E9</accession>
<dbReference type="EMBL" id="JAAZCD010000165">
    <property type="protein sequence ID" value="NLD32057.1"/>
    <property type="molecule type" value="Genomic_DNA"/>
</dbReference>
<protein>
    <submittedName>
        <fullName evidence="1">Abortive phage infection protein</fullName>
    </submittedName>
</protein>
<evidence type="ECO:0000313" key="1">
    <source>
        <dbReference type="EMBL" id="NLD32057.1"/>
    </source>
</evidence>
<proteinExistence type="predicted"/>
<dbReference type="Proteomes" id="UP000589373">
    <property type="component" value="Unassembled WGS sequence"/>
</dbReference>
<comment type="caution">
    <text evidence="1">The sequence shown here is derived from an EMBL/GenBank/DDBJ whole genome shotgun (WGS) entry which is preliminary data.</text>
</comment>
<dbReference type="AlphaFoldDB" id="A0A847D6E9"/>